<organism evidence="2 3">
    <name type="scientific">Xylella fastidiosa (strain Temecula1 / ATCC 700964)</name>
    <dbReference type="NCBI Taxonomy" id="183190"/>
    <lineage>
        <taxon>Bacteria</taxon>
        <taxon>Pseudomonadati</taxon>
        <taxon>Pseudomonadota</taxon>
        <taxon>Gammaproteobacteria</taxon>
        <taxon>Lysobacterales</taxon>
        <taxon>Lysobacteraceae</taxon>
        <taxon>Xylella</taxon>
    </lineage>
</organism>
<keyword evidence="1" id="KW-1133">Transmembrane helix</keyword>
<keyword evidence="1" id="KW-0472">Membrane</keyword>
<evidence type="ECO:0000313" key="2">
    <source>
        <dbReference type="EMBL" id="AAO28927.1"/>
    </source>
</evidence>
<sequence>MTSSLRQCQSTLRKPPIMNETSPPTLRRIPWLWLLLLLTLTGLGMMSWYGWRYWQAQSNAAQQAKLEEQQHWQSLNQTLQILRSGQDFAYKRLRDLDDTNRVLRDEILGLSQRSALLEQTVARLSDPNRHGTQALRLDETETLLRLGQQLLTIASDVDGARHAYSLAASTLEGLDDPGYLNLRQTLMQERNALDTLGESPQKRVNAALERFDKALQQLPQNRNPKATNIQPWWHKVLSPLVLITPSHSPVLLAESKRQSAQDALQIELSLVRAAVERNDPSSYVTALHRIDALMQRLWPDSAARRARHAELALLAKAELRPTMSELGTTLMQLQSIRLGSHHQ</sequence>
<evidence type="ECO:0000256" key="1">
    <source>
        <dbReference type="SAM" id="Phobius"/>
    </source>
</evidence>
<accession>Q87CJ8</accession>
<protein>
    <recommendedName>
        <fullName evidence="4">Uroporphyrin-III C-methyltransferase</fullName>
    </recommendedName>
</protein>
<evidence type="ECO:0000313" key="3">
    <source>
        <dbReference type="Proteomes" id="UP000002516"/>
    </source>
</evidence>
<evidence type="ECO:0008006" key="4">
    <source>
        <dbReference type="Google" id="ProtNLM"/>
    </source>
</evidence>
<dbReference type="AlphaFoldDB" id="Q87CJ8"/>
<dbReference type="EMBL" id="AE009442">
    <property type="protein sequence ID" value="AAO28927.1"/>
    <property type="molecule type" value="Genomic_DNA"/>
</dbReference>
<keyword evidence="1" id="KW-0812">Transmembrane</keyword>
<dbReference type="KEGG" id="xft:PD_1069"/>
<name>Q87CJ8_XYLFT</name>
<feature type="transmembrane region" description="Helical" evidence="1">
    <location>
        <begin position="31"/>
        <end position="51"/>
    </location>
</feature>
<reference evidence="2 3" key="1">
    <citation type="journal article" date="2003" name="J. Bacteriol.">
        <title>Comparative analyses of the complete genome sequences of Pierce's disease and citrus variegated chlorosis strains of Xylella fastidiosa.</title>
        <authorList>
            <person name="Van Sluys M.A."/>
            <person name="de Oliveira M.C."/>
            <person name="Monteiro-Vitorello C.B."/>
            <person name="Miyaki C.Y."/>
            <person name="Furlan L.R."/>
            <person name="Camargo L.E."/>
            <person name="da Silva A.C."/>
            <person name="Moon D.H."/>
            <person name="Takita M.A."/>
            <person name="Lemos E.G."/>
            <person name="Machado M.A."/>
            <person name="Ferro M.I."/>
            <person name="da Silva F.R."/>
            <person name="Goldman M.H."/>
            <person name="Goldman G.H."/>
            <person name="Lemos M.V."/>
            <person name="El-Dorry H."/>
            <person name="Tsai S.M."/>
            <person name="Carrer H."/>
            <person name="Carraro D.M."/>
            <person name="de Oliveira R.C."/>
            <person name="Nunes L.R."/>
            <person name="Siqueira W.J."/>
            <person name="Coutinho L.L."/>
            <person name="Kimura E.T."/>
            <person name="Ferro E.S."/>
            <person name="Harakava R."/>
            <person name="Kuramae E.E."/>
            <person name="Marino C.L."/>
            <person name="Giglioti E."/>
            <person name="Abreu I.L."/>
            <person name="Alves L.M."/>
            <person name="do Amaral A.M."/>
            <person name="Baia G.S."/>
            <person name="Blanco S.R."/>
            <person name="Brito M.S."/>
            <person name="Cannavan F.S."/>
            <person name="Celestino A.V."/>
            <person name="da Cunha A.F."/>
            <person name="Fenille R.C."/>
            <person name="Ferro J.A."/>
            <person name="Formighieri E.F."/>
            <person name="Kishi L.T."/>
            <person name="Leoni S.G."/>
            <person name="Oliveira A.R."/>
            <person name="Rosa V.E.Jr."/>
            <person name="Sassaki F.T."/>
            <person name="Sena J.A."/>
            <person name="de Souza A.A."/>
            <person name="Truffi D."/>
            <person name="Tsukumo F."/>
            <person name="Yanai G.M."/>
            <person name="Zaros L.G."/>
            <person name="Civerolo E.L."/>
            <person name="Simpson A.J."/>
            <person name="Almeida N.F.Jr."/>
            <person name="Setubal J.C."/>
            <person name="Kitajima J.P."/>
        </authorList>
    </citation>
    <scope>NUCLEOTIDE SEQUENCE [LARGE SCALE GENOMIC DNA]</scope>
    <source>
        <strain evidence="3">Temecula1 / ATCC 700964</strain>
    </source>
</reference>
<gene>
    <name evidence="2" type="ordered locus">PD_1069</name>
</gene>
<dbReference type="PANTHER" id="PTHR38043">
    <property type="entry name" value="PROTEIN HEMX"/>
    <property type="match status" value="1"/>
</dbReference>
<proteinExistence type="predicted"/>
<dbReference type="HOGENOM" id="CLU_855124_0_0_6"/>
<dbReference type="Proteomes" id="UP000002516">
    <property type="component" value="Chromosome"/>
</dbReference>
<dbReference type="InterPro" id="IPR007470">
    <property type="entry name" value="HemX"/>
</dbReference>
<dbReference type="PANTHER" id="PTHR38043:SF1">
    <property type="entry name" value="PROTEIN HEMX"/>
    <property type="match status" value="1"/>
</dbReference>
<keyword evidence="3" id="KW-1185">Reference proteome</keyword>